<dbReference type="CDD" id="cd00198">
    <property type="entry name" value="vWFA"/>
    <property type="match status" value="1"/>
</dbReference>
<dbReference type="EMBL" id="CAJNRE010002246">
    <property type="protein sequence ID" value="CAF1972581.1"/>
    <property type="molecule type" value="Genomic_DNA"/>
</dbReference>
<dbReference type="GO" id="GO:0004674">
    <property type="term" value="F:protein serine/threonine kinase activity"/>
    <property type="evidence" value="ECO:0007669"/>
    <property type="project" value="TreeGrafter"/>
</dbReference>
<dbReference type="EMBL" id="CAJNOV010012972">
    <property type="protein sequence ID" value="CAF1504133.1"/>
    <property type="molecule type" value="Genomic_DNA"/>
</dbReference>
<dbReference type="SMART" id="SM00327">
    <property type="entry name" value="VWA"/>
    <property type="match status" value="1"/>
</dbReference>
<dbReference type="Proteomes" id="UP000663824">
    <property type="component" value="Unassembled WGS sequence"/>
</dbReference>
<evidence type="ECO:0000313" key="7">
    <source>
        <dbReference type="EMBL" id="CAF3821146.1"/>
    </source>
</evidence>
<dbReference type="Pfam" id="PF00092">
    <property type="entry name" value="VWA"/>
    <property type="match status" value="1"/>
</dbReference>
<feature type="domain" description="VWFA" evidence="1">
    <location>
        <begin position="6"/>
        <end position="199"/>
    </location>
</feature>
<evidence type="ECO:0000313" key="6">
    <source>
        <dbReference type="EMBL" id="CAF2187389.1"/>
    </source>
</evidence>
<dbReference type="InterPro" id="IPR052969">
    <property type="entry name" value="Thr-specific_kinase-like"/>
</dbReference>
<dbReference type="EMBL" id="CAJNOW010018561">
    <property type="protein sequence ID" value="CAF1666447.1"/>
    <property type="molecule type" value="Genomic_DNA"/>
</dbReference>
<dbReference type="EMBL" id="CAJNRG010015927">
    <property type="protein sequence ID" value="CAF2187389.1"/>
    <property type="molecule type" value="Genomic_DNA"/>
</dbReference>
<evidence type="ECO:0000313" key="2">
    <source>
        <dbReference type="EMBL" id="CAF1504133.1"/>
    </source>
</evidence>
<keyword evidence="13" id="KW-1185">Reference proteome</keyword>
<dbReference type="GO" id="GO:0005737">
    <property type="term" value="C:cytoplasm"/>
    <property type="evidence" value="ECO:0007669"/>
    <property type="project" value="TreeGrafter"/>
</dbReference>
<evidence type="ECO:0000259" key="1">
    <source>
        <dbReference type="PROSITE" id="PS50234"/>
    </source>
</evidence>
<dbReference type="SUPFAM" id="SSF53300">
    <property type="entry name" value="vWA-like"/>
    <property type="match status" value="1"/>
</dbReference>
<dbReference type="Gene3D" id="3.40.50.410">
    <property type="entry name" value="von Willebrand factor, type A domain"/>
    <property type="match status" value="1"/>
</dbReference>
<dbReference type="Proteomes" id="UP000663842">
    <property type="component" value="Unassembled WGS sequence"/>
</dbReference>
<name>A0A815TI98_9BILA</name>
<dbReference type="Proteomes" id="UP000663866">
    <property type="component" value="Unassembled WGS sequence"/>
</dbReference>
<dbReference type="InterPro" id="IPR002035">
    <property type="entry name" value="VWF_A"/>
</dbReference>
<dbReference type="EMBL" id="CAJOBI010002839">
    <property type="protein sequence ID" value="CAF3946411.1"/>
    <property type="molecule type" value="Genomic_DNA"/>
</dbReference>
<dbReference type="PROSITE" id="PS50234">
    <property type="entry name" value="VWFA"/>
    <property type="match status" value="1"/>
</dbReference>
<dbReference type="Proteomes" id="UP000681967">
    <property type="component" value="Unassembled WGS sequence"/>
</dbReference>
<dbReference type="EMBL" id="CAJOBF010002650">
    <property type="protein sequence ID" value="CAF4047931.1"/>
    <property type="molecule type" value="Genomic_DNA"/>
</dbReference>
<dbReference type="Proteomes" id="UP000663887">
    <property type="component" value="Unassembled WGS sequence"/>
</dbReference>
<dbReference type="Proteomes" id="UP000681720">
    <property type="component" value="Unassembled WGS sequence"/>
</dbReference>
<proteinExistence type="predicted"/>
<dbReference type="Proteomes" id="UP000663855">
    <property type="component" value="Unassembled WGS sequence"/>
</dbReference>
<evidence type="ECO:0000313" key="5">
    <source>
        <dbReference type="EMBL" id="CAF1983033.1"/>
    </source>
</evidence>
<dbReference type="PANTHER" id="PTHR47763:SF1">
    <property type="entry name" value="DUF659 DOMAIN-CONTAINING PROTEIN"/>
    <property type="match status" value="1"/>
</dbReference>
<dbReference type="AlphaFoldDB" id="A0A815TI98"/>
<gene>
    <name evidence="9" type="ORF">BYL167_LOCUS11449</name>
    <name evidence="2" type="ORF">CJN711_LOCUS27421</name>
    <name evidence="10" type="ORF">GIL414_LOCUS9963</name>
    <name evidence="3" type="ORF">KQP761_LOCUS33226</name>
    <name evidence="4" type="ORF">MBJ925_LOCUS6884</name>
    <name evidence="7" type="ORF">OVN521_LOCUS5057</name>
    <name evidence="8" type="ORF">SMN809_LOCUS9006</name>
    <name evidence="11" type="ORF">UXM345_LOCUS19026</name>
    <name evidence="5" type="ORF">WKI299_LOCUS3878</name>
    <name evidence="6" type="ORF">XDN619_LOCUS32098</name>
</gene>
<evidence type="ECO:0000313" key="13">
    <source>
        <dbReference type="Proteomes" id="UP000663866"/>
    </source>
</evidence>
<dbReference type="EMBL" id="CAJOBG010000489">
    <property type="protein sequence ID" value="CAF3821146.1"/>
    <property type="molecule type" value="Genomic_DNA"/>
</dbReference>
<evidence type="ECO:0000313" key="12">
    <source>
        <dbReference type="Proteomes" id="UP000663855"/>
    </source>
</evidence>
<dbReference type="Proteomes" id="UP000676336">
    <property type="component" value="Unassembled WGS sequence"/>
</dbReference>
<sequence length="331" mass="37945">MTTTMDIAVCVDCSSSITSNFDHIRLNILSILNETLIEHQNDVRMALIQFRSHHDDWVTKTHPFTSSMDLFQEWINTVQIDGENSNECKAIVDALDESLALEWRTITNLNLFHEKLVILITDGPPCNLLDKECSYNSKDLWKLADEFDKQNITLVIVGIEPSVVVCDDFYCALAHKTGGEYIPLINSVHVLTSVIKQTLLEDTLLQSFRHLDIHLDIEYDSMYSFLAVQKRADFMIEYCRTMTDIRKSLYTYRNQPTEFIIDEINDDDVNHLVWKNINIIISTPITDDEGYRTRLPTTASAESSCIDIIGSSASSYRTDFDLNSEIDDECF</sequence>
<dbReference type="OrthoDB" id="9977491at2759"/>
<reference evidence="2" key="1">
    <citation type="submission" date="2021-02" db="EMBL/GenBank/DDBJ databases">
        <authorList>
            <person name="Nowell W R."/>
        </authorList>
    </citation>
    <scope>NUCLEOTIDE SEQUENCE</scope>
</reference>
<evidence type="ECO:0000313" key="9">
    <source>
        <dbReference type="EMBL" id="CAF3959210.1"/>
    </source>
</evidence>
<dbReference type="PANTHER" id="PTHR47763">
    <property type="entry name" value="ALPHA-PROTEIN KINASE VWKA"/>
    <property type="match status" value="1"/>
</dbReference>
<dbReference type="Proteomes" id="UP000663856">
    <property type="component" value="Unassembled WGS sequence"/>
</dbReference>
<dbReference type="EMBL" id="CAJNRF010000832">
    <property type="protein sequence ID" value="CAF1983033.1"/>
    <property type="molecule type" value="Genomic_DNA"/>
</dbReference>
<protein>
    <recommendedName>
        <fullName evidence="1">VWFA domain-containing protein</fullName>
    </recommendedName>
</protein>
<accession>A0A815TI98</accession>
<dbReference type="EMBL" id="CAJOBH010003615">
    <property type="protein sequence ID" value="CAF3959210.1"/>
    <property type="molecule type" value="Genomic_DNA"/>
</dbReference>
<dbReference type="InterPro" id="IPR036465">
    <property type="entry name" value="vWFA_dom_sf"/>
</dbReference>
<comment type="caution">
    <text evidence="2">The sequence shown here is derived from an EMBL/GenBank/DDBJ whole genome shotgun (WGS) entry which is preliminary data.</text>
</comment>
<evidence type="ECO:0000313" key="4">
    <source>
        <dbReference type="EMBL" id="CAF1972581.1"/>
    </source>
</evidence>
<evidence type="ECO:0000313" key="10">
    <source>
        <dbReference type="EMBL" id="CAF3967357.1"/>
    </source>
</evidence>
<evidence type="ECO:0000313" key="3">
    <source>
        <dbReference type="EMBL" id="CAF1666447.1"/>
    </source>
</evidence>
<dbReference type="EMBL" id="CAJOBJ010003492">
    <property type="protein sequence ID" value="CAF3967357.1"/>
    <property type="molecule type" value="Genomic_DNA"/>
</dbReference>
<dbReference type="Proteomes" id="UP000663834">
    <property type="component" value="Unassembled WGS sequence"/>
</dbReference>
<evidence type="ECO:0000313" key="8">
    <source>
        <dbReference type="EMBL" id="CAF3946411.1"/>
    </source>
</evidence>
<evidence type="ECO:0000313" key="11">
    <source>
        <dbReference type="EMBL" id="CAF4047931.1"/>
    </source>
</evidence>
<organism evidence="2 12">
    <name type="scientific">Rotaria magnacalcarata</name>
    <dbReference type="NCBI Taxonomy" id="392030"/>
    <lineage>
        <taxon>Eukaryota</taxon>
        <taxon>Metazoa</taxon>
        <taxon>Spiralia</taxon>
        <taxon>Gnathifera</taxon>
        <taxon>Rotifera</taxon>
        <taxon>Eurotatoria</taxon>
        <taxon>Bdelloidea</taxon>
        <taxon>Philodinida</taxon>
        <taxon>Philodinidae</taxon>
        <taxon>Rotaria</taxon>
    </lineage>
</organism>